<evidence type="ECO:0000313" key="2">
    <source>
        <dbReference type="Proteomes" id="UP000198462"/>
    </source>
</evidence>
<proteinExistence type="predicted"/>
<sequence>MPDCAGLTAASGLLERTEAEPYPDFGTPPLPDEPAELRLAWYETAFRTALAAFLGSAGRLQQANDDKAAAAAVDQGCEVMHREAAERDSGFRLF</sequence>
<dbReference type="AlphaFoldDB" id="A0A219B5N6"/>
<keyword evidence="2" id="KW-1185">Reference proteome</keyword>
<name>A0A219B5N6_9SPHN</name>
<protein>
    <submittedName>
        <fullName evidence="1">Uncharacterized protein</fullName>
    </submittedName>
</protein>
<comment type="caution">
    <text evidence="1">The sequence shown here is derived from an EMBL/GenBank/DDBJ whole genome shotgun (WGS) entry which is preliminary data.</text>
</comment>
<dbReference type="Proteomes" id="UP000198462">
    <property type="component" value="Unassembled WGS sequence"/>
</dbReference>
<dbReference type="EMBL" id="NFZT01000001">
    <property type="protein sequence ID" value="OWV33680.1"/>
    <property type="molecule type" value="Genomic_DNA"/>
</dbReference>
<gene>
    <name evidence="1" type="ORF">B5C34_09540</name>
</gene>
<organism evidence="1 2">
    <name type="scientific">Pacificimonas flava</name>
    <dbReference type="NCBI Taxonomy" id="1234595"/>
    <lineage>
        <taxon>Bacteria</taxon>
        <taxon>Pseudomonadati</taxon>
        <taxon>Pseudomonadota</taxon>
        <taxon>Alphaproteobacteria</taxon>
        <taxon>Sphingomonadales</taxon>
        <taxon>Sphingosinicellaceae</taxon>
        <taxon>Pacificimonas</taxon>
    </lineage>
</organism>
<accession>A0A219B5N6</accession>
<evidence type="ECO:0000313" key="1">
    <source>
        <dbReference type="EMBL" id="OWV33680.1"/>
    </source>
</evidence>
<reference evidence="2" key="1">
    <citation type="submission" date="2017-05" db="EMBL/GenBank/DDBJ databases">
        <authorList>
            <person name="Lin X."/>
        </authorList>
    </citation>
    <scope>NUCLEOTIDE SEQUENCE [LARGE SCALE GENOMIC DNA]</scope>
    <source>
        <strain evidence="2">JLT2012</strain>
    </source>
</reference>